<dbReference type="EMBL" id="CP154622">
    <property type="protein sequence ID" value="XAM43241.1"/>
    <property type="molecule type" value="Genomic_DNA"/>
</dbReference>
<reference evidence="1 2" key="1">
    <citation type="submission" date="2024-04" db="EMBL/GenBank/DDBJ databases">
        <title>Isolation and characterization of novel acetogenic strains of the genera Terrisporobacter and Acetoanaerobium.</title>
        <authorList>
            <person name="Boeer T."/>
            <person name="Schueler M.A."/>
            <person name="Lueschen A."/>
            <person name="Eysell L."/>
            <person name="Droege J."/>
            <person name="Heinemann M."/>
            <person name="Engelhardt L."/>
            <person name="Basen M."/>
            <person name="Daniel R."/>
        </authorList>
    </citation>
    <scope>NUCLEOTIDE SEQUENCE [LARGE SCALE GENOMIC DNA]</scope>
    <source>
        <strain evidence="1 2">ELB</strain>
    </source>
</reference>
<evidence type="ECO:0000313" key="1">
    <source>
        <dbReference type="EMBL" id="XAM43241.1"/>
    </source>
</evidence>
<keyword evidence="2" id="KW-1185">Reference proteome</keyword>
<dbReference type="RefSeq" id="WP_343338041.1">
    <property type="nucleotide sequence ID" value="NZ_CP154622.1"/>
</dbReference>
<accession>A0ABZ3FHD2</accession>
<gene>
    <name evidence="1" type="ORF">TPELB_35600</name>
</gene>
<organism evidence="1 2">
    <name type="scientific">Terrisporobacter petrolearius</name>
    <dbReference type="NCBI Taxonomy" id="1460447"/>
    <lineage>
        <taxon>Bacteria</taxon>
        <taxon>Bacillati</taxon>
        <taxon>Bacillota</taxon>
        <taxon>Clostridia</taxon>
        <taxon>Peptostreptococcales</taxon>
        <taxon>Peptostreptococcaceae</taxon>
        <taxon>Terrisporobacter</taxon>
    </lineage>
</organism>
<proteinExistence type="predicted"/>
<protein>
    <submittedName>
        <fullName evidence="1">Uncharacterized protein</fullName>
    </submittedName>
</protein>
<dbReference type="Proteomes" id="UP001477947">
    <property type="component" value="Chromosome"/>
</dbReference>
<name>A0ABZ3FHD2_9FIRM</name>
<evidence type="ECO:0000313" key="2">
    <source>
        <dbReference type="Proteomes" id="UP001477947"/>
    </source>
</evidence>
<sequence length="310" mass="36729">MDKIKMKIYNDISAKILEHLSNNKVKYNIKEENNHIIECINKYPQKNKNKIEIEVDERFSMRMISLLNWKEKMVYTIPRKVYISQHLLQNMNENIEESITDKIYEFKKKFEMGEDINSNLSKGIFDSNSLDYILNIWNIKHLHLSNSVELNKNKMSSNRSDYLLFFTLNNDNVYFIDVRKHPKGAGFTSFKFLEILEENNWLNIIGLNKIEDCLGLSIVIEKDEDIYELTKSGINIIYKINGAYYINVMGIALRGNKINHTSKLINIRKEINRLLDESKIEYIGFDLNLNEYLGVVKYKKNCKYYQLVLY</sequence>